<dbReference type="AlphaFoldDB" id="A0A840RS76"/>
<evidence type="ECO:0000313" key="3">
    <source>
        <dbReference type="Proteomes" id="UP000571084"/>
    </source>
</evidence>
<protein>
    <submittedName>
        <fullName evidence="2">Uncharacterized protein</fullName>
    </submittedName>
</protein>
<gene>
    <name evidence="2" type="ORF">HNR39_002477</name>
</gene>
<feature type="region of interest" description="Disordered" evidence="1">
    <location>
        <begin position="1"/>
        <end position="36"/>
    </location>
</feature>
<reference evidence="2 3" key="1">
    <citation type="submission" date="2020-08" db="EMBL/GenBank/DDBJ databases">
        <title>Genomic Encyclopedia of Type Strains, Phase IV (KMG-IV): sequencing the most valuable type-strain genomes for metagenomic binning, comparative biology and taxonomic classification.</title>
        <authorList>
            <person name="Goeker M."/>
        </authorList>
    </citation>
    <scope>NUCLEOTIDE SEQUENCE [LARGE SCALE GENOMIC DNA]</scope>
    <source>
        <strain evidence="2 3">DSM 23240</strain>
    </source>
</reference>
<proteinExistence type="predicted"/>
<sequence length="36" mass="3960">MPKTVTPLTDMQAKSAKSKDKSYKLADGGDSFISRR</sequence>
<keyword evidence="3" id="KW-1185">Reference proteome</keyword>
<dbReference type="Proteomes" id="UP000571084">
    <property type="component" value="Unassembled WGS sequence"/>
</dbReference>
<organism evidence="2 3">
    <name type="scientific">Glaciimonas immobilis</name>
    <dbReference type="NCBI Taxonomy" id="728004"/>
    <lineage>
        <taxon>Bacteria</taxon>
        <taxon>Pseudomonadati</taxon>
        <taxon>Pseudomonadota</taxon>
        <taxon>Betaproteobacteria</taxon>
        <taxon>Burkholderiales</taxon>
        <taxon>Oxalobacteraceae</taxon>
        <taxon>Glaciimonas</taxon>
    </lineage>
</organism>
<name>A0A840RS76_9BURK</name>
<comment type="caution">
    <text evidence="2">The sequence shown here is derived from an EMBL/GenBank/DDBJ whole genome shotgun (WGS) entry which is preliminary data.</text>
</comment>
<accession>A0A840RS76</accession>
<evidence type="ECO:0000313" key="2">
    <source>
        <dbReference type="EMBL" id="MBB5200635.1"/>
    </source>
</evidence>
<dbReference type="EMBL" id="JACHHQ010000005">
    <property type="protein sequence ID" value="MBB5200635.1"/>
    <property type="molecule type" value="Genomic_DNA"/>
</dbReference>
<evidence type="ECO:0000256" key="1">
    <source>
        <dbReference type="SAM" id="MobiDB-lite"/>
    </source>
</evidence>